<evidence type="ECO:0000256" key="7">
    <source>
        <dbReference type="SAM" id="Phobius"/>
    </source>
</evidence>
<protein>
    <submittedName>
        <fullName evidence="9">Uncharacterized inner membrane transporter yiJE</fullName>
    </submittedName>
</protein>
<evidence type="ECO:0000256" key="5">
    <source>
        <dbReference type="ARBA" id="ARBA00022989"/>
    </source>
</evidence>
<evidence type="ECO:0000256" key="1">
    <source>
        <dbReference type="ARBA" id="ARBA00004651"/>
    </source>
</evidence>
<dbReference type="OrthoDB" id="9150437at2"/>
<evidence type="ECO:0000256" key="2">
    <source>
        <dbReference type="ARBA" id="ARBA00007362"/>
    </source>
</evidence>
<feature type="transmembrane region" description="Helical" evidence="7">
    <location>
        <begin position="262"/>
        <end position="279"/>
    </location>
</feature>
<dbReference type="SUPFAM" id="SSF103481">
    <property type="entry name" value="Multidrug resistance efflux transporter EmrE"/>
    <property type="match status" value="1"/>
</dbReference>
<keyword evidence="5 7" id="KW-1133">Transmembrane helix</keyword>
<keyword evidence="6 7" id="KW-0472">Membrane</keyword>
<dbReference type="RefSeq" id="WP_111741236.1">
    <property type="nucleotide sequence ID" value="NZ_LR698987.1"/>
</dbReference>
<dbReference type="KEGG" id="lri:NCTC12151_02858"/>
<comment type="similarity">
    <text evidence="2">Belongs to the EamA transporter family.</text>
</comment>
<evidence type="ECO:0000313" key="10">
    <source>
        <dbReference type="Proteomes" id="UP000249005"/>
    </source>
</evidence>
<evidence type="ECO:0000259" key="8">
    <source>
        <dbReference type="Pfam" id="PF00892"/>
    </source>
</evidence>
<feature type="domain" description="EamA" evidence="8">
    <location>
        <begin position="6"/>
        <end position="136"/>
    </location>
</feature>
<evidence type="ECO:0000256" key="6">
    <source>
        <dbReference type="ARBA" id="ARBA00023136"/>
    </source>
</evidence>
<dbReference type="AlphaFoldDB" id="A0A2X4UWC5"/>
<dbReference type="Gene3D" id="1.10.3730.20">
    <property type="match status" value="1"/>
</dbReference>
<dbReference type="EMBL" id="LS483470">
    <property type="protein sequence ID" value="SQI43111.1"/>
    <property type="molecule type" value="Genomic_DNA"/>
</dbReference>
<proteinExistence type="inferred from homology"/>
<reference evidence="9 10" key="1">
    <citation type="submission" date="2018-06" db="EMBL/GenBank/DDBJ databases">
        <authorList>
            <consortium name="Pathogen Informatics"/>
            <person name="Doyle S."/>
        </authorList>
    </citation>
    <scope>NUCLEOTIDE SEQUENCE [LARGE SCALE GENOMIC DNA]</scope>
    <source>
        <strain evidence="9 10">NCTC12151</strain>
    </source>
</reference>
<feature type="transmembrane region" description="Helical" evidence="7">
    <location>
        <begin position="238"/>
        <end position="256"/>
    </location>
</feature>
<feature type="transmembrane region" description="Helical" evidence="7">
    <location>
        <begin position="63"/>
        <end position="83"/>
    </location>
</feature>
<sequence>MTRRSALLQMHIAAVLFGLSGIFGKLIISGVAVLVFGRAAFGLMALSAMLLKDSRAPWKGLSVKQIACLLALGTLLVAHWVTFFIGIKVGGVAVATLGFAAFPAFVALFESLMFRERLMGTEYVLIALVSLGLILVTPEVDFTASATQGLLWGIVSGLTYAMLTLGNRKVAATLSGVQVNWWESLSVMLCLLPFAVGDVSSVPILDWVWIACLGLLCTGLSYSLFINALRVINARTSAMIIALEPVYAIAVAWPLFHEQPTLRTIIGGALIILAVAWSSRQKG</sequence>
<feature type="transmembrane region" description="Helical" evidence="7">
    <location>
        <begin position="208"/>
        <end position="226"/>
    </location>
</feature>
<dbReference type="PANTHER" id="PTHR22911:SF137">
    <property type="entry name" value="SOLUTE CARRIER FAMILY 35 MEMBER G2-RELATED"/>
    <property type="match status" value="1"/>
</dbReference>
<dbReference type="InterPro" id="IPR037185">
    <property type="entry name" value="EmrE-like"/>
</dbReference>
<evidence type="ECO:0000256" key="3">
    <source>
        <dbReference type="ARBA" id="ARBA00022475"/>
    </source>
</evidence>
<evidence type="ECO:0000256" key="4">
    <source>
        <dbReference type="ARBA" id="ARBA00022692"/>
    </source>
</evidence>
<dbReference type="GO" id="GO:0016020">
    <property type="term" value="C:membrane"/>
    <property type="evidence" value="ECO:0007669"/>
    <property type="project" value="InterPro"/>
</dbReference>
<gene>
    <name evidence="9" type="primary">yijE_2</name>
    <name evidence="9" type="ORF">NCTC12151_02858</name>
</gene>
<feature type="transmembrane region" description="Helical" evidence="7">
    <location>
        <begin position="121"/>
        <end position="138"/>
    </location>
</feature>
<feature type="transmembrane region" description="Helical" evidence="7">
    <location>
        <begin position="179"/>
        <end position="196"/>
    </location>
</feature>
<comment type="subcellular location">
    <subcellularLocation>
        <location evidence="1">Cell membrane</location>
        <topology evidence="1">Multi-pass membrane protein</topology>
    </subcellularLocation>
</comment>
<evidence type="ECO:0000313" key="9">
    <source>
        <dbReference type="EMBL" id="SQI43111.1"/>
    </source>
</evidence>
<keyword evidence="3" id="KW-1003">Cell membrane</keyword>
<keyword evidence="4 7" id="KW-0812">Transmembrane</keyword>
<keyword evidence="10" id="KW-1185">Reference proteome</keyword>
<accession>A0A2X4UWC5</accession>
<feature type="domain" description="EamA" evidence="8">
    <location>
        <begin position="149"/>
        <end position="279"/>
    </location>
</feature>
<organism evidence="9 10">
    <name type="scientific">Leminorella richardii</name>
    <dbReference type="NCBI Taxonomy" id="158841"/>
    <lineage>
        <taxon>Bacteria</taxon>
        <taxon>Pseudomonadati</taxon>
        <taxon>Pseudomonadota</taxon>
        <taxon>Gammaproteobacteria</taxon>
        <taxon>Enterobacterales</taxon>
        <taxon>Budviciaceae</taxon>
        <taxon>Leminorella</taxon>
    </lineage>
</organism>
<name>A0A2X4UWC5_9GAMM</name>
<feature type="transmembrane region" description="Helical" evidence="7">
    <location>
        <begin position="89"/>
        <end position="109"/>
    </location>
</feature>
<feature type="transmembrane region" description="Helical" evidence="7">
    <location>
        <begin position="150"/>
        <end position="167"/>
    </location>
</feature>
<dbReference type="Proteomes" id="UP000249005">
    <property type="component" value="Chromosome 1"/>
</dbReference>
<dbReference type="PANTHER" id="PTHR22911">
    <property type="entry name" value="ACYL-MALONYL CONDENSING ENZYME-RELATED"/>
    <property type="match status" value="1"/>
</dbReference>
<dbReference type="Pfam" id="PF00892">
    <property type="entry name" value="EamA"/>
    <property type="match status" value="2"/>
</dbReference>
<dbReference type="InterPro" id="IPR000620">
    <property type="entry name" value="EamA_dom"/>
</dbReference>